<dbReference type="GO" id="GO:0004252">
    <property type="term" value="F:serine-type endopeptidase activity"/>
    <property type="evidence" value="ECO:0007669"/>
    <property type="project" value="UniProtKB-UniRule"/>
</dbReference>
<evidence type="ECO:0000259" key="10">
    <source>
        <dbReference type="Pfam" id="PF17766"/>
    </source>
</evidence>
<dbReference type="InterPro" id="IPR000209">
    <property type="entry name" value="Peptidase_S8/S53_dom"/>
</dbReference>
<evidence type="ECO:0000313" key="12">
    <source>
        <dbReference type="Proteomes" id="UP001370490"/>
    </source>
</evidence>
<gene>
    <name evidence="11" type="ORF">RJ641_007809</name>
</gene>
<reference evidence="11 12" key="1">
    <citation type="submission" date="2023-12" db="EMBL/GenBank/DDBJ databases">
        <title>A high-quality genome assembly for Dillenia turbinata (Dilleniales).</title>
        <authorList>
            <person name="Chanderbali A."/>
        </authorList>
    </citation>
    <scope>NUCLEOTIDE SEQUENCE [LARGE SCALE GENOMIC DNA]</scope>
    <source>
        <strain evidence="11">LSX21</strain>
        <tissue evidence="11">Leaf</tissue>
    </source>
</reference>
<dbReference type="Gene3D" id="2.60.40.2310">
    <property type="match status" value="1"/>
</dbReference>
<dbReference type="InterPro" id="IPR037045">
    <property type="entry name" value="S8pro/Inhibitor_I9_sf"/>
</dbReference>
<evidence type="ECO:0000313" key="11">
    <source>
        <dbReference type="EMBL" id="KAK6926090.1"/>
    </source>
</evidence>
<dbReference type="InterPro" id="IPR034197">
    <property type="entry name" value="Peptidases_S8_3"/>
</dbReference>
<evidence type="ECO:0000256" key="5">
    <source>
        <dbReference type="ARBA" id="ARBA00022825"/>
    </source>
</evidence>
<dbReference type="AlphaFoldDB" id="A0AAN8V238"/>
<feature type="domain" description="Peptidase S8/S53" evidence="7">
    <location>
        <begin position="148"/>
        <end position="523"/>
    </location>
</feature>
<dbReference type="EMBL" id="JBAMMX010000015">
    <property type="protein sequence ID" value="KAK6926090.1"/>
    <property type="molecule type" value="Genomic_DNA"/>
</dbReference>
<protein>
    <submittedName>
        <fullName evidence="11">Subtilisin-like protease, fibronectin type-III domain</fullName>
    </submittedName>
</protein>
<dbReference type="Pfam" id="PF17766">
    <property type="entry name" value="fn3_6"/>
    <property type="match status" value="1"/>
</dbReference>
<keyword evidence="5 6" id="KW-0720">Serine protease</keyword>
<dbReference type="Gene3D" id="3.40.50.200">
    <property type="entry name" value="Peptidase S8/S53 domain"/>
    <property type="match status" value="1"/>
</dbReference>
<feature type="active site" description="Charge relay system" evidence="6">
    <location>
        <position position="416"/>
    </location>
</feature>
<dbReference type="InterPro" id="IPR003137">
    <property type="entry name" value="PA_domain"/>
</dbReference>
<dbReference type="Pfam" id="PF05922">
    <property type="entry name" value="Inhibitor_I9"/>
    <property type="match status" value="1"/>
</dbReference>
<dbReference type="Pfam" id="PF02225">
    <property type="entry name" value="PA"/>
    <property type="match status" value="1"/>
</dbReference>
<dbReference type="CDD" id="cd04852">
    <property type="entry name" value="Peptidases_S8_3"/>
    <property type="match status" value="1"/>
</dbReference>
<proteinExistence type="inferred from homology"/>
<dbReference type="Gene3D" id="3.30.70.80">
    <property type="entry name" value="Peptidase S8 propeptide/proteinase inhibitor I9"/>
    <property type="match status" value="1"/>
</dbReference>
<keyword evidence="12" id="KW-1185">Reference proteome</keyword>
<evidence type="ECO:0000259" key="7">
    <source>
        <dbReference type="Pfam" id="PF00082"/>
    </source>
</evidence>
<evidence type="ECO:0000256" key="3">
    <source>
        <dbReference type="ARBA" id="ARBA00022729"/>
    </source>
</evidence>
<comment type="caution">
    <text evidence="11">The sequence shown here is derived from an EMBL/GenBank/DDBJ whole genome shotgun (WGS) entry which is preliminary data.</text>
</comment>
<sequence>MTLFLCTWKIKATTYFYTVVSLILILNERGILHAAAADVKSDVYIAYMGKNRQQNDREALGNLHHETLTTVLGSKEASRHSMVYQYKHGLSGFAARLTKAQAQTLAGLSNVLQVIPSRLIKLKTTRSWDYLGLIAHAPTGLLHETEMGNDVIIGLIDTGIWPESEVFNDMGLGPIPLRWRGDCESGELFNKTVHCSRKLIGARYFIKGLEASYGQPYNSTEFGEYLSPRDAVGHGTHTSSTAAGSDVSNASFGGLAYGTVRGGASRARVAMYKACWNLDGGVCATADVLKAFDMAIHDGVDVLSLSLGSDYPLFSDVDVHDGINFGSFHAVTRGITVVCAAGNSGPIGDTVENTEPWILTVAASSMDRSFLAPITLGNNQTIAGQTMYTGNKTEFVSLVYPEVSDIEFPSYCNSLSPNDTSFAGKVVLCFSSDSSEIGMSIASWAVSSAGGVGVIVAKSPVNPSLRYSDNFPVVQVSYEIGTQILYYIRSTRHPKTQLMPTKTKVSKSIPTTVAYFSSRGPNSKSQAILKGDPTKIADPFDYGGGVINPNRAARPGLVYDMGEADYIQYLCSMGYNDSAISQLTEESISCENGKHSILNINLPSITIPNLKSSITISRTVTNVGPVNSTYNAIISPPLGITVSVKPRKLTFSSTRKSITFNVTVSSMHQVNAGYVFGSLTWTDGLHTVRSPISVRSEIIMSV</sequence>
<evidence type="ECO:0000256" key="2">
    <source>
        <dbReference type="ARBA" id="ARBA00022670"/>
    </source>
</evidence>
<dbReference type="InterPro" id="IPR041469">
    <property type="entry name" value="Subtilisin-like_FN3"/>
</dbReference>
<keyword evidence="3" id="KW-0732">Signal</keyword>
<dbReference type="InterPro" id="IPR010259">
    <property type="entry name" value="S8pro/Inhibitor_I9"/>
</dbReference>
<feature type="active site" description="Charge relay system" evidence="6">
    <location>
        <position position="157"/>
    </location>
</feature>
<dbReference type="PROSITE" id="PS51892">
    <property type="entry name" value="SUBTILASE"/>
    <property type="match status" value="1"/>
</dbReference>
<accession>A0AAN8V238</accession>
<dbReference type="Proteomes" id="UP001370490">
    <property type="component" value="Unassembled WGS sequence"/>
</dbReference>
<dbReference type="InterPro" id="IPR036852">
    <property type="entry name" value="Peptidase_S8/S53_dom_sf"/>
</dbReference>
<feature type="domain" description="PA" evidence="8">
    <location>
        <begin position="410"/>
        <end position="484"/>
    </location>
</feature>
<evidence type="ECO:0000256" key="6">
    <source>
        <dbReference type="PROSITE-ProRule" id="PRU01240"/>
    </source>
</evidence>
<name>A0AAN8V238_9MAGN</name>
<evidence type="ECO:0000256" key="1">
    <source>
        <dbReference type="ARBA" id="ARBA00011073"/>
    </source>
</evidence>
<feature type="domain" description="Inhibitor I9" evidence="9">
    <location>
        <begin position="43"/>
        <end position="122"/>
    </location>
</feature>
<dbReference type="FunFam" id="3.30.70.80:FF:000002">
    <property type="entry name" value="Subtilisin-like protease SBT5.3"/>
    <property type="match status" value="1"/>
</dbReference>
<comment type="similarity">
    <text evidence="1 6">Belongs to the peptidase S8 family.</text>
</comment>
<feature type="active site" description="Charge relay system" evidence="6">
    <location>
        <position position="234"/>
    </location>
</feature>
<keyword evidence="4 6" id="KW-0378">Hydrolase</keyword>
<dbReference type="GO" id="GO:0006508">
    <property type="term" value="P:proteolysis"/>
    <property type="evidence" value="ECO:0007669"/>
    <property type="project" value="UniProtKB-KW"/>
</dbReference>
<dbReference type="InterPro" id="IPR045051">
    <property type="entry name" value="SBT"/>
</dbReference>
<feature type="domain" description="Subtilisin-like protease fibronectin type-III" evidence="10">
    <location>
        <begin position="599"/>
        <end position="694"/>
    </location>
</feature>
<dbReference type="PANTHER" id="PTHR10795">
    <property type="entry name" value="PROPROTEIN CONVERTASE SUBTILISIN/KEXIN"/>
    <property type="match status" value="1"/>
</dbReference>
<dbReference type="Pfam" id="PF00082">
    <property type="entry name" value="Peptidase_S8"/>
    <property type="match status" value="1"/>
</dbReference>
<dbReference type="FunFam" id="2.60.40.2310:FF:000001">
    <property type="entry name" value="Subtilisin-like protease SBT1.5"/>
    <property type="match status" value="1"/>
</dbReference>
<keyword evidence="2 6" id="KW-0645">Protease</keyword>
<dbReference type="SUPFAM" id="SSF52743">
    <property type="entry name" value="Subtilisin-like"/>
    <property type="match status" value="1"/>
</dbReference>
<dbReference type="CDD" id="cd02120">
    <property type="entry name" value="PA_subtilisin_like"/>
    <property type="match status" value="1"/>
</dbReference>
<evidence type="ECO:0000259" key="8">
    <source>
        <dbReference type="Pfam" id="PF02225"/>
    </source>
</evidence>
<organism evidence="11 12">
    <name type="scientific">Dillenia turbinata</name>
    <dbReference type="NCBI Taxonomy" id="194707"/>
    <lineage>
        <taxon>Eukaryota</taxon>
        <taxon>Viridiplantae</taxon>
        <taxon>Streptophyta</taxon>
        <taxon>Embryophyta</taxon>
        <taxon>Tracheophyta</taxon>
        <taxon>Spermatophyta</taxon>
        <taxon>Magnoliopsida</taxon>
        <taxon>eudicotyledons</taxon>
        <taxon>Gunneridae</taxon>
        <taxon>Pentapetalae</taxon>
        <taxon>Dilleniales</taxon>
        <taxon>Dilleniaceae</taxon>
        <taxon>Dillenia</taxon>
    </lineage>
</organism>
<evidence type="ECO:0000256" key="4">
    <source>
        <dbReference type="ARBA" id="ARBA00022801"/>
    </source>
</evidence>
<evidence type="ECO:0000259" key="9">
    <source>
        <dbReference type="Pfam" id="PF05922"/>
    </source>
</evidence>